<evidence type="ECO:0000313" key="2">
    <source>
        <dbReference type="EMBL" id="KAK2546757.1"/>
    </source>
</evidence>
<organism evidence="2 3">
    <name type="scientific">Acropora cervicornis</name>
    <name type="common">Staghorn coral</name>
    <dbReference type="NCBI Taxonomy" id="6130"/>
    <lineage>
        <taxon>Eukaryota</taxon>
        <taxon>Metazoa</taxon>
        <taxon>Cnidaria</taxon>
        <taxon>Anthozoa</taxon>
        <taxon>Hexacorallia</taxon>
        <taxon>Scleractinia</taxon>
        <taxon>Astrocoeniina</taxon>
        <taxon>Acroporidae</taxon>
        <taxon>Acropora</taxon>
    </lineage>
</organism>
<keyword evidence="2" id="KW-0548">Nucleotidyltransferase</keyword>
<evidence type="ECO:0000313" key="3">
    <source>
        <dbReference type="Proteomes" id="UP001249851"/>
    </source>
</evidence>
<dbReference type="InterPro" id="IPR043502">
    <property type="entry name" value="DNA/RNA_pol_sf"/>
</dbReference>
<protein>
    <submittedName>
        <fullName evidence="2">RNA-directed DNA polymerase from transposon BS</fullName>
    </submittedName>
</protein>
<dbReference type="GO" id="GO:0003964">
    <property type="term" value="F:RNA-directed DNA polymerase activity"/>
    <property type="evidence" value="ECO:0007669"/>
    <property type="project" value="UniProtKB-KW"/>
</dbReference>
<reference evidence="2" key="1">
    <citation type="journal article" date="2023" name="G3 (Bethesda)">
        <title>Whole genome assembly and annotation of the endangered Caribbean coral Acropora cervicornis.</title>
        <authorList>
            <person name="Selwyn J.D."/>
            <person name="Vollmer S.V."/>
        </authorList>
    </citation>
    <scope>NUCLEOTIDE SEQUENCE</scope>
    <source>
        <strain evidence="2">K2</strain>
    </source>
</reference>
<sequence>MFKILQKRIAPTAESLLDDYQAGFRVGRGTVEQVTNLRILCENYIEHDLKVFLNFVDYRKAFDRVWHDTIWAVLRKYGIDENIMRALEQLYTKSTNKREVPISVGVRQGCALAPIIFNVFLEEIVSRSVEESTGGFCVQGLLVNNLRYRFPDDIALIAGNNSELQDLTNRLNTESTRLGMKISAEKSKTLVVGKTSETLRSPVKLSQKQLGQVENLKYLGCNMTRSTNEVKIRAGMAMSSFVEMDKLWKSQKISFGVKLKLLRSIVISVLLCG</sequence>
<dbReference type="EMBL" id="JARQWQ010000296">
    <property type="protein sequence ID" value="KAK2546757.1"/>
    <property type="molecule type" value="Genomic_DNA"/>
</dbReference>
<keyword evidence="2" id="KW-0695">RNA-directed DNA polymerase</keyword>
<keyword evidence="3" id="KW-1185">Reference proteome</keyword>
<feature type="domain" description="Reverse transcriptase" evidence="1">
    <location>
        <begin position="1"/>
        <end position="223"/>
    </location>
</feature>
<dbReference type="CDD" id="cd01650">
    <property type="entry name" value="RT_nLTR_like"/>
    <property type="match status" value="1"/>
</dbReference>
<proteinExistence type="predicted"/>
<dbReference type="SUPFAM" id="SSF56672">
    <property type="entry name" value="DNA/RNA polymerases"/>
    <property type="match status" value="1"/>
</dbReference>
<evidence type="ECO:0000259" key="1">
    <source>
        <dbReference type="PROSITE" id="PS50878"/>
    </source>
</evidence>
<dbReference type="Proteomes" id="UP001249851">
    <property type="component" value="Unassembled WGS sequence"/>
</dbReference>
<comment type="caution">
    <text evidence="2">The sequence shown here is derived from an EMBL/GenBank/DDBJ whole genome shotgun (WGS) entry which is preliminary data.</text>
</comment>
<dbReference type="InterPro" id="IPR000477">
    <property type="entry name" value="RT_dom"/>
</dbReference>
<reference evidence="2" key="2">
    <citation type="journal article" date="2023" name="Science">
        <title>Genomic signatures of disease resistance in endangered staghorn corals.</title>
        <authorList>
            <person name="Vollmer S.V."/>
            <person name="Selwyn J.D."/>
            <person name="Despard B.A."/>
            <person name="Roesel C.L."/>
        </authorList>
    </citation>
    <scope>NUCLEOTIDE SEQUENCE</scope>
    <source>
        <strain evidence="2">K2</strain>
    </source>
</reference>
<accession>A0AAD9PPR4</accession>
<dbReference type="PANTHER" id="PTHR47027:SF20">
    <property type="entry name" value="REVERSE TRANSCRIPTASE-LIKE PROTEIN WITH RNA-DIRECTED DNA POLYMERASE DOMAIN"/>
    <property type="match status" value="1"/>
</dbReference>
<dbReference type="Pfam" id="PF00078">
    <property type="entry name" value="RVT_1"/>
    <property type="match status" value="1"/>
</dbReference>
<dbReference type="PROSITE" id="PS50878">
    <property type="entry name" value="RT_POL"/>
    <property type="match status" value="1"/>
</dbReference>
<gene>
    <name evidence="2" type="ORF">P5673_033603</name>
</gene>
<dbReference type="AlphaFoldDB" id="A0AAD9PPR4"/>
<keyword evidence="2" id="KW-0808">Transferase</keyword>
<dbReference type="PANTHER" id="PTHR47027">
    <property type="entry name" value="REVERSE TRANSCRIPTASE DOMAIN-CONTAINING PROTEIN"/>
    <property type="match status" value="1"/>
</dbReference>
<name>A0AAD9PPR4_ACRCE</name>